<name>A0AA36HSM3_9DINO</name>
<reference evidence="1" key="1">
    <citation type="submission" date="2023-08" db="EMBL/GenBank/DDBJ databases">
        <authorList>
            <person name="Chen Y."/>
            <person name="Shah S."/>
            <person name="Dougan E. K."/>
            <person name="Thang M."/>
            <person name="Chan C."/>
        </authorList>
    </citation>
    <scope>NUCLEOTIDE SEQUENCE</scope>
</reference>
<organism evidence="1 2">
    <name type="scientific">Effrenium voratum</name>
    <dbReference type="NCBI Taxonomy" id="2562239"/>
    <lineage>
        <taxon>Eukaryota</taxon>
        <taxon>Sar</taxon>
        <taxon>Alveolata</taxon>
        <taxon>Dinophyceae</taxon>
        <taxon>Suessiales</taxon>
        <taxon>Symbiodiniaceae</taxon>
        <taxon>Effrenium</taxon>
    </lineage>
</organism>
<sequence length="622" mass="70197">MTVPFEELERAYKQAITHNDLQCMPAPYGSRVALPPDTRLQLVEREEQNGKCTIFKHFIFPQKCKKAFFQTVTFGEAFKPTCAHAQAAGKKIMQYCFENMGAAFDDLEDRELDAGFDYLIKNGPRSGSDLRQLRWQTKELRRKESPVYNWPAGVVDKALRTLASDGALARKEFDWPLPLTSTFFKRWVLDILENVWDFDHSAFVLLGEPGAGKSPLGRSVLMAQCRRNAQSFEGDQRHGHHGDFLDDPSTSDLRIKALKSLLDVGLYESMSWARWGAVKWVQNQPRALAANSYDCDIQEGDDFTTLFKFEDFKKMIMCADDEKILKILAEDGLLPPWEKKVCPMCNIGKLSGDCKSEAVDSFDTAAVRSHPLQMQAAALMMRLANVPLSTIHILTNINHKALERMDKGLILTRKGFVEISEKEINFGGGNKWKDVEADEATFDKTTCAEQDGNTILWEQWAGIVARGKPQTLLHRLNPPATKARAPGPGAIRKVDWTPLARKHLQGKSIILHTDSARSYKLKIDGVVHDSVVHKKKLVIKNGKRSWKPPTYVKVVSHKLPGGKRLSVKAGTQIIDRAWRFIKDRLKANQNVKAGRVILRAQIRSAQYEYPRRARTCGPAQGI</sequence>
<proteinExistence type="predicted"/>
<keyword evidence="2" id="KW-1185">Reference proteome</keyword>
<dbReference type="Proteomes" id="UP001178507">
    <property type="component" value="Unassembled WGS sequence"/>
</dbReference>
<accession>A0AA36HSM3</accession>
<dbReference type="EMBL" id="CAUJNA010000258">
    <property type="protein sequence ID" value="CAJ1374532.1"/>
    <property type="molecule type" value="Genomic_DNA"/>
</dbReference>
<gene>
    <name evidence="1" type="ORF">EVOR1521_LOCUS4063</name>
</gene>
<evidence type="ECO:0000313" key="2">
    <source>
        <dbReference type="Proteomes" id="UP001178507"/>
    </source>
</evidence>
<evidence type="ECO:0000313" key="1">
    <source>
        <dbReference type="EMBL" id="CAJ1374532.1"/>
    </source>
</evidence>
<comment type="caution">
    <text evidence="1">The sequence shown here is derived from an EMBL/GenBank/DDBJ whole genome shotgun (WGS) entry which is preliminary data.</text>
</comment>
<dbReference type="AlphaFoldDB" id="A0AA36HSM3"/>
<protein>
    <submittedName>
        <fullName evidence="1">Uncharacterized protein</fullName>
    </submittedName>
</protein>